<gene>
    <name evidence="2" type="primary">LOC111114943</name>
</gene>
<protein>
    <submittedName>
        <fullName evidence="2">Uncharacterized protein LOC111114943 isoform X2</fullName>
    </submittedName>
</protein>
<keyword evidence="1" id="KW-1185">Reference proteome</keyword>
<evidence type="ECO:0000313" key="1">
    <source>
        <dbReference type="Proteomes" id="UP000694844"/>
    </source>
</evidence>
<name>A0A8B8C0N3_CRAVI</name>
<sequence length="100" mass="10977">MQVVRHSLVSLACGVGGTSLKTSALLSMFMSLLESSSVLRGQQVPLHWGTQILHCRKMFILGLQEVVAFCLQKHFLFLGYCTITSNSAESLTYVAEIGQQ</sequence>
<dbReference type="AlphaFoldDB" id="A0A8B8C0N3"/>
<dbReference type="GeneID" id="111114943"/>
<evidence type="ECO:0000313" key="2">
    <source>
        <dbReference type="RefSeq" id="XP_022309208.1"/>
    </source>
</evidence>
<reference evidence="2" key="1">
    <citation type="submission" date="2025-08" db="UniProtKB">
        <authorList>
            <consortium name="RefSeq"/>
        </authorList>
    </citation>
    <scope>IDENTIFICATION</scope>
    <source>
        <tissue evidence="2">Whole sample</tissue>
    </source>
</reference>
<dbReference type="RefSeq" id="XP_022309208.1">
    <property type="nucleotide sequence ID" value="XM_022453500.1"/>
</dbReference>
<dbReference type="Proteomes" id="UP000694844">
    <property type="component" value="Chromosome 9"/>
</dbReference>
<dbReference type="OrthoDB" id="6271063at2759"/>
<accession>A0A8B8C0N3</accession>
<proteinExistence type="predicted"/>
<organism evidence="1 2">
    <name type="scientific">Crassostrea virginica</name>
    <name type="common">Eastern oyster</name>
    <dbReference type="NCBI Taxonomy" id="6565"/>
    <lineage>
        <taxon>Eukaryota</taxon>
        <taxon>Metazoa</taxon>
        <taxon>Spiralia</taxon>
        <taxon>Lophotrochozoa</taxon>
        <taxon>Mollusca</taxon>
        <taxon>Bivalvia</taxon>
        <taxon>Autobranchia</taxon>
        <taxon>Pteriomorphia</taxon>
        <taxon>Ostreida</taxon>
        <taxon>Ostreoidea</taxon>
        <taxon>Ostreidae</taxon>
        <taxon>Crassostrea</taxon>
    </lineage>
</organism>